<protein>
    <submittedName>
        <fullName evidence="1">Uncharacterized protein</fullName>
    </submittedName>
</protein>
<name>A0A6C0PBJ5_9BACL</name>
<dbReference type="RefSeq" id="WP_162645970.1">
    <property type="nucleotide sequence ID" value="NZ_CP048288.1"/>
</dbReference>
<dbReference type="KEGG" id="prz:GZH47_33635"/>
<evidence type="ECO:0000313" key="2">
    <source>
        <dbReference type="Proteomes" id="UP000479114"/>
    </source>
</evidence>
<proteinExistence type="predicted"/>
<dbReference type="AlphaFoldDB" id="A0A6C0PBJ5"/>
<accession>A0A6C0PBJ5</accession>
<sequence>MSDELIKAYQASGKSDDLVAAYKYFILKYYMLFRKKHIDFENYDIRQFMSCYIRNPEHVKSLRRGPKYQSAEARAAAYRMLSLIVKVFEDYDWARIPLDYRDSEIKDFIPYDDLYNELVMIFLGCAKDYVDQGAGFQRYVYKTFRYRLKHHIDAKMYDASDSSSTYSDMMQAGQRVPFVDSLMDTIENPLQLDPDIQDDLNNENWFNGYGNGDLFKDLSYMQRRVLVKYYECGYKDKDIARDIGYNPVYIGKVRRDLVEHFRDMRKRGEIKWLR</sequence>
<organism evidence="1 2">
    <name type="scientific">Paenibacillus rhizovicinus</name>
    <dbReference type="NCBI Taxonomy" id="2704463"/>
    <lineage>
        <taxon>Bacteria</taxon>
        <taxon>Bacillati</taxon>
        <taxon>Bacillota</taxon>
        <taxon>Bacilli</taxon>
        <taxon>Bacillales</taxon>
        <taxon>Paenibacillaceae</taxon>
        <taxon>Paenibacillus</taxon>
    </lineage>
</organism>
<dbReference type="EMBL" id="CP048288">
    <property type="protein sequence ID" value="QHW35836.1"/>
    <property type="molecule type" value="Genomic_DNA"/>
</dbReference>
<dbReference type="Proteomes" id="UP000479114">
    <property type="component" value="Plasmid unnamed2"/>
</dbReference>
<keyword evidence="1" id="KW-0614">Plasmid</keyword>
<reference evidence="1 2" key="1">
    <citation type="submission" date="2020-02" db="EMBL/GenBank/DDBJ databases">
        <title>Paenibacillus sp. nov., isolated from rhizosphere soil of tomato.</title>
        <authorList>
            <person name="Weon H.-Y."/>
            <person name="Lee S.A."/>
        </authorList>
    </citation>
    <scope>NUCLEOTIDE SEQUENCE [LARGE SCALE GENOMIC DNA]</scope>
    <source>
        <strain evidence="1 2">14171R-81</strain>
        <plasmid evidence="1 2">unnamed2</plasmid>
    </source>
</reference>
<gene>
    <name evidence="1" type="ORF">GZH47_33635</name>
</gene>
<evidence type="ECO:0000313" key="1">
    <source>
        <dbReference type="EMBL" id="QHW35836.1"/>
    </source>
</evidence>
<geneLocation type="plasmid" evidence="1 2">
    <name>unnamed2</name>
</geneLocation>
<keyword evidence="2" id="KW-1185">Reference proteome</keyword>